<accession>A0A7Y2E8D5</accession>
<dbReference type="AlphaFoldDB" id="A0A7Y2E8D5"/>
<dbReference type="SUPFAM" id="SSF55781">
    <property type="entry name" value="GAF domain-like"/>
    <property type="match status" value="1"/>
</dbReference>
<dbReference type="Proteomes" id="UP000547674">
    <property type="component" value="Unassembled WGS sequence"/>
</dbReference>
<gene>
    <name evidence="1" type="ORF">HKN21_09920</name>
</gene>
<dbReference type="Gene3D" id="3.30.450.40">
    <property type="match status" value="1"/>
</dbReference>
<evidence type="ECO:0000313" key="2">
    <source>
        <dbReference type="Proteomes" id="UP000547674"/>
    </source>
</evidence>
<comment type="caution">
    <text evidence="1">The sequence shown here is derived from an EMBL/GenBank/DDBJ whole genome shotgun (WGS) entry which is preliminary data.</text>
</comment>
<reference evidence="1 2" key="1">
    <citation type="submission" date="2020-03" db="EMBL/GenBank/DDBJ databases">
        <title>Metabolic flexibility allows generalist bacteria to become dominant in a frequently disturbed ecosystem.</title>
        <authorList>
            <person name="Chen Y.-J."/>
            <person name="Leung P.M."/>
            <person name="Bay S.K."/>
            <person name="Hugenholtz P."/>
            <person name="Kessler A.J."/>
            <person name="Shelley G."/>
            <person name="Waite D.W."/>
            <person name="Cook P.L."/>
            <person name="Greening C."/>
        </authorList>
    </citation>
    <scope>NUCLEOTIDE SEQUENCE [LARGE SCALE GENOMIC DNA]</scope>
    <source>
        <strain evidence="1">SS_bin_28</strain>
    </source>
</reference>
<protein>
    <submittedName>
        <fullName evidence="1">GAF domain-containing protein</fullName>
    </submittedName>
</protein>
<dbReference type="EMBL" id="JABDJR010000393">
    <property type="protein sequence ID" value="NNF07066.1"/>
    <property type="molecule type" value="Genomic_DNA"/>
</dbReference>
<dbReference type="InterPro" id="IPR029016">
    <property type="entry name" value="GAF-like_dom_sf"/>
</dbReference>
<evidence type="ECO:0000313" key="1">
    <source>
        <dbReference type="EMBL" id="NNF07066.1"/>
    </source>
</evidence>
<sequence length="159" mass="17670">MQGDAIVTHLEEAVRGGMKFQNLLEKAVELIHECDENFHWTGIYELYPDGMLRLGPFIGAPTDHVFIGVGEGVCGTAVKEEKNQNIPDVMAIENYLACSTQTRSELVVLIRDEKMIYAQVDLDSHIVDAFAGDVEGEVQKVADFLAKQYRARASQKRAA</sequence>
<proteinExistence type="predicted"/>
<name>A0A7Y2E8D5_UNCEI</name>
<organism evidence="1 2">
    <name type="scientific">Eiseniibacteriota bacterium</name>
    <dbReference type="NCBI Taxonomy" id="2212470"/>
    <lineage>
        <taxon>Bacteria</taxon>
        <taxon>Candidatus Eiseniibacteriota</taxon>
    </lineage>
</organism>